<name>A0A6V8PIK3_9ACTN</name>
<dbReference type="AlphaFoldDB" id="A0A6V8PIK3"/>
<dbReference type="InterPro" id="IPR014858">
    <property type="entry name" value="BrxB"/>
</dbReference>
<evidence type="ECO:0008006" key="3">
    <source>
        <dbReference type="Google" id="ProtNLM"/>
    </source>
</evidence>
<dbReference type="Proteomes" id="UP000568877">
    <property type="component" value="Unassembled WGS sequence"/>
</dbReference>
<organism evidence="1 2">
    <name type="scientific">Candidatus Hakubella thermalkaliphila</name>
    <dbReference type="NCBI Taxonomy" id="2754717"/>
    <lineage>
        <taxon>Bacteria</taxon>
        <taxon>Bacillati</taxon>
        <taxon>Actinomycetota</taxon>
        <taxon>Actinomycetota incertae sedis</taxon>
        <taxon>Candidatus Hakubellales</taxon>
        <taxon>Candidatus Hakubellaceae</taxon>
        <taxon>Candidatus Hakubella</taxon>
    </lineage>
</organism>
<dbReference type="EMBL" id="BLSA01000030">
    <property type="protein sequence ID" value="GFP32078.1"/>
    <property type="molecule type" value="Genomic_DNA"/>
</dbReference>
<comment type="caution">
    <text evidence="1">The sequence shown here is derived from an EMBL/GenBank/DDBJ whole genome shotgun (WGS) entry which is preliminary data.</text>
</comment>
<evidence type="ECO:0000313" key="1">
    <source>
        <dbReference type="EMBL" id="GFP32078.1"/>
    </source>
</evidence>
<evidence type="ECO:0000313" key="2">
    <source>
        <dbReference type="Proteomes" id="UP000568877"/>
    </source>
</evidence>
<protein>
    <recommendedName>
        <fullName evidence="3">DUF1788 domain-containing protein</fullName>
    </recommendedName>
</protein>
<gene>
    <name evidence="1" type="ORF">HKBW3S42_00383</name>
</gene>
<sequence length="182" mass="20673">MPWDKERFNTLESRILATVAGRRPIVDVPYYVFTYDPGLELICLREFKDLHARLRQKGVQAECFSLAQWMIDTLEGLGCLDESFAASEKSNRKMVAEDLERELAQGIVSRLTQTLAGRDVSHCALLIRAGSLFPFVHVSTLLSLIEGDVKSTLAIAYPGRQEGQYLYFLNETKGFYYRAEII</sequence>
<proteinExistence type="predicted"/>
<dbReference type="Pfam" id="PF08747">
    <property type="entry name" value="BrxB"/>
    <property type="match status" value="1"/>
</dbReference>
<reference evidence="1 2" key="1">
    <citation type="journal article" date="2020" name="Front. Microbiol.">
        <title>Single-cell genomics of novel Actinobacteria with the Wood-Ljungdahl pathway discovered in a serpentinizing system.</title>
        <authorList>
            <person name="Merino N."/>
            <person name="Kawai M."/>
            <person name="Boyd E.S."/>
            <person name="Colman D.R."/>
            <person name="McGlynn S.E."/>
            <person name="Nealson K.H."/>
            <person name="Kurokawa K."/>
            <person name="Hongoh Y."/>
        </authorList>
    </citation>
    <scope>NUCLEOTIDE SEQUENCE [LARGE SCALE GENOMIC DNA]</scope>
    <source>
        <strain evidence="1 2">S42</strain>
    </source>
</reference>
<accession>A0A6V8PIK3</accession>